<accession>A0A7K1GN72</accession>
<sequence length="326" mass="38206">MVYSAYLGSLKPFQFASWQFEKPLKLSESILANVVLDSYLMCENADLIKQVDLFVSQVHSAKWENTFKELTAYLYYQFIVKKGYVFDKHNCVYTAPFDKISPVQLWDYLKVDIVVLLNEDSGEWSFKFDVSGFGTSVYVLFTTTGLFVGRDVRDWDLSMDTEYKLLPSGMRLYFSEDVYMWVSTQVINTSVWGIIGGCRLYIEEDVLAIEGIEQRIDNCIQLLKKKEVEEVFLKGASRLEISFNYTWQDYDKEYQEDLVLERASEDRSLLRQLVAPPSRIEVALKEGRLILIHYNDCYWEDEYGIHFIYDEELNLLAINEGNYYDE</sequence>
<organism evidence="1 2">
    <name type="scientific">Myroides pelagicus</name>
    <dbReference type="NCBI Taxonomy" id="270914"/>
    <lineage>
        <taxon>Bacteria</taxon>
        <taxon>Pseudomonadati</taxon>
        <taxon>Bacteroidota</taxon>
        <taxon>Flavobacteriia</taxon>
        <taxon>Flavobacteriales</taxon>
        <taxon>Flavobacteriaceae</taxon>
        <taxon>Myroides</taxon>
    </lineage>
</organism>
<comment type="caution">
    <text evidence="1">The sequence shown here is derived from an EMBL/GenBank/DDBJ whole genome shotgun (WGS) entry which is preliminary data.</text>
</comment>
<dbReference type="AlphaFoldDB" id="A0A7K1GN72"/>
<dbReference type="Proteomes" id="UP000488936">
    <property type="component" value="Unassembled WGS sequence"/>
</dbReference>
<reference evidence="1 2" key="1">
    <citation type="journal article" date="2006" name="Int. J. Syst. Evol. Microbiol.">
        <title>Myroides pelagicus sp. nov., isolated from seawater in Thailand.</title>
        <authorList>
            <person name="Yoon J."/>
            <person name="Maneerat S."/>
            <person name="Kawai F."/>
            <person name="Yokota A."/>
        </authorList>
    </citation>
    <scope>NUCLEOTIDE SEQUENCE [LARGE SCALE GENOMIC DNA]</scope>
    <source>
        <strain evidence="1 2">SM1T</strain>
    </source>
</reference>
<name>A0A7K1GN72_9FLAO</name>
<dbReference type="RefSeq" id="WP_155035971.1">
    <property type="nucleotide sequence ID" value="NZ_JAYMMG010000004.1"/>
</dbReference>
<evidence type="ECO:0000313" key="1">
    <source>
        <dbReference type="EMBL" id="MTH29979.1"/>
    </source>
</evidence>
<proteinExistence type="predicted"/>
<dbReference type="EMBL" id="WMJY01000017">
    <property type="protein sequence ID" value="MTH29979.1"/>
    <property type="molecule type" value="Genomic_DNA"/>
</dbReference>
<keyword evidence="2" id="KW-1185">Reference proteome</keyword>
<evidence type="ECO:0000313" key="2">
    <source>
        <dbReference type="Proteomes" id="UP000488936"/>
    </source>
</evidence>
<protein>
    <recommendedName>
        <fullName evidence="3">DUF2262 domain-containing protein</fullName>
    </recommendedName>
</protein>
<dbReference type="OrthoDB" id="6028394at2"/>
<evidence type="ECO:0008006" key="3">
    <source>
        <dbReference type="Google" id="ProtNLM"/>
    </source>
</evidence>
<gene>
    <name evidence="1" type="ORF">GJV77_08635</name>
</gene>